<evidence type="ECO:0000313" key="1">
    <source>
        <dbReference type="EMBL" id="KRS15748.1"/>
    </source>
</evidence>
<dbReference type="RefSeq" id="WP_057819632.1">
    <property type="nucleotide sequence ID" value="NZ_CP031598.1"/>
</dbReference>
<dbReference type="PANTHER" id="PTHR40267">
    <property type="entry name" value="BLR3294 PROTEIN"/>
    <property type="match status" value="1"/>
</dbReference>
<evidence type="ECO:0000313" key="2">
    <source>
        <dbReference type="EMBL" id="QEW25164.1"/>
    </source>
</evidence>
<accession>A0A0T5P3Y8</accession>
<sequence length="253" mass="26699">MRDDIQSIDTIAFDDGPYPRGRIGFICVANAGLTEGEMARMAPPGVGLSFTHMPMRTECTVESLAGMEADLDATLAAFLPARSDIDVLCYNCTAGSFVIGEGRISAKLSAHASGATATTLLSGVRAALDALGAETISLGTAYTADINDLERRYFETAGIGIAALSGLGLMTDVEMNRVSPGYLRDFAISLDRPEADAIFLSCGALRSLDIVEEVEAATGKPVICSNQASFWHCLRLAGIEDRIGGFGQLFRCA</sequence>
<name>A0A0T5P3Y8_9RHOB</name>
<evidence type="ECO:0000313" key="4">
    <source>
        <dbReference type="Proteomes" id="UP000325785"/>
    </source>
</evidence>
<organism evidence="1 3">
    <name type="scientific">Roseovarius indicus</name>
    <dbReference type="NCBI Taxonomy" id="540747"/>
    <lineage>
        <taxon>Bacteria</taxon>
        <taxon>Pseudomonadati</taxon>
        <taxon>Pseudomonadota</taxon>
        <taxon>Alphaproteobacteria</taxon>
        <taxon>Rhodobacterales</taxon>
        <taxon>Roseobacteraceae</taxon>
        <taxon>Roseovarius</taxon>
    </lineage>
</organism>
<protein>
    <submittedName>
        <fullName evidence="2">Arylmalonate decarboxylase</fullName>
        <ecNumber evidence="2">4.1.1.76</ecNumber>
    </submittedName>
</protein>
<keyword evidence="2" id="KW-0456">Lyase</keyword>
<dbReference type="PIRSF" id="PIRSF015736">
    <property type="entry name" value="MI"/>
    <property type="match status" value="1"/>
</dbReference>
<reference evidence="2 4" key="2">
    <citation type="submission" date="2018-08" db="EMBL/GenBank/DDBJ databases">
        <title>Genetic Globetrotter - A new plasmid hitch-hiking vast phylogenetic and geographic distances.</title>
        <authorList>
            <person name="Vollmers J."/>
            <person name="Petersen J."/>
        </authorList>
    </citation>
    <scope>NUCLEOTIDE SEQUENCE [LARGE SCALE GENOMIC DNA]</scope>
    <source>
        <strain evidence="2 4">DSM 26383</strain>
    </source>
</reference>
<dbReference type="AlphaFoldDB" id="A0A0T5P3Y8"/>
<proteinExistence type="predicted"/>
<dbReference type="PATRIC" id="fig|540747.5.peg.2182"/>
<dbReference type="EMBL" id="CP031598">
    <property type="protein sequence ID" value="QEW25164.1"/>
    <property type="molecule type" value="Genomic_DNA"/>
</dbReference>
<dbReference type="GO" id="GO:0047436">
    <property type="term" value="F:arylmalonate decarboxylase activity"/>
    <property type="evidence" value="ECO:0007669"/>
    <property type="project" value="UniProtKB-EC"/>
</dbReference>
<keyword evidence="3" id="KW-1185">Reference proteome</keyword>
<reference evidence="1 3" key="1">
    <citation type="submission" date="2015-04" db="EMBL/GenBank/DDBJ databases">
        <title>The draft genome sequence of Roseovarius indicus B108T.</title>
        <authorList>
            <person name="Li G."/>
            <person name="Lai Q."/>
            <person name="Shao Z."/>
            <person name="Yan P."/>
        </authorList>
    </citation>
    <scope>NUCLEOTIDE SEQUENCE [LARGE SCALE GENOMIC DNA]</scope>
    <source>
        <strain evidence="1 3">B108</strain>
    </source>
</reference>
<dbReference type="EC" id="4.1.1.76" evidence="2"/>
<dbReference type="KEGG" id="rid:RIdsm_00949"/>
<dbReference type="Proteomes" id="UP000051401">
    <property type="component" value="Unassembled WGS sequence"/>
</dbReference>
<dbReference type="Gene3D" id="3.40.50.12500">
    <property type="match status" value="1"/>
</dbReference>
<evidence type="ECO:0000313" key="3">
    <source>
        <dbReference type="Proteomes" id="UP000051401"/>
    </source>
</evidence>
<dbReference type="STRING" id="540747.SAMN04488031_10652"/>
<dbReference type="Proteomes" id="UP000325785">
    <property type="component" value="Chromosome"/>
</dbReference>
<dbReference type="PANTHER" id="PTHR40267:SF1">
    <property type="entry name" value="BLR3294 PROTEIN"/>
    <property type="match status" value="1"/>
</dbReference>
<dbReference type="Pfam" id="PF17645">
    <property type="entry name" value="Amdase"/>
    <property type="match status" value="1"/>
</dbReference>
<gene>
    <name evidence="2" type="ORF">RIdsm_00949</name>
    <name evidence="1" type="ORF">XM52_22045</name>
</gene>
<dbReference type="OrthoDB" id="9816064at2"/>
<dbReference type="InterPro" id="IPR053714">
    <property type="entry name" value="Iso_Racemase_Enz_sf"/>
</dbReference>
<dbReference type="EMBL" id="LAXI01000019">
    <property type="protein sequence ID" value="KRS15748.1"/>
    <property type="molecule type" value="Genomic_DNA"/>
</dbReference>
<dbReference type="InterPro" id="IPR026286">
    <property type="entry name" value="MaiA/AMDase"/>
</dbReference>